<dbReference type="Pfam" id="PF00561">
    <property type="entry name" value="Abhydrolase_1"/>
    <property type="match status" value="1"/>
</dbReference>
<dbReference type="InterPro" id="IPR050266">
    <property type="entry name" value="AB_hydrolase_sf"/>
</dbReference>
<reference evidence="3 4" key="1">
    <citation type="submission" date="2021-06" db="EMBL/GenBank/DDBJ databases">
        <title>Genome-based taxonomic framework of Microbacterium strains isolated from marine environment, the description of four new species and reclassification of four preexisting species.</title>
        <authorList>
            <person name="Lee S.D."/>
            <person name="Kim S.-M."/>
            <person name="Byeon Y.-S."/>
            <person name="Yang H.L."/>
            <person name="Kim I.S."/>
        </authorList>
    </citation>
    <scope>NUCLEOTIDE SEQUENCE [LARGE SCALE GENOMIC DNA]</scope>
    <source>
        <strain evidence="3 4">KACC 20514</strain>
    </source>
</reference>
<dbReference type="PRINTS" id="PR00111">
    <property type="entry name" value="ABHYDROLASE"/>
</dbReference>
<protein>
    <submittedName>
        <fullName evidence="3">Alpha/beta hydrolase</fullName>
    </submittedName>
</protein>
<name>A0AAJ2HK54_9MICO</name>
<dbReference type="Proteomes" id="UP001183582">
    <property type="component" value="Unassembled WGS sequence"/>
</dbReference>
<feature type="domain" description="AB hydrolase-1" evidence="2">
    <location>
        <begin position="26"/>
        <end position="127"/>
    </location>
</feature>
<gene>
    <name evidence="3" type="ORF">KZC50_07475</name>
</gene>
<dbReference type="InterPro" id="IPR029058">
    <property type="entry name" value="AB_hydrolase_fold"/>
</dbReference>
<accession>A0AAJ2HK54</accession>
<dbReference type="EMBL" id="JAHWXH010000001">
    <property type="protein sequence ID" value="MDS0245451.1"/>
    <property type="molecule type" value="Genomic_DNA"/>
</dbReference>
<dbReference type="PANTHER" id="PTHR43798:SF31">
    <property type="entry name" value="AB HYDROLASE SUPERFAMILY PROTEIN YCLE"/>
    <property type="match status" value="1"/>
</dbReference>
<dbReference type="GO" id="GO:0016020">
    <property type="term" value="C:membrane"/>
    <property type="evidence" value="ECO:0007669"/>
    <property type="project" value="TreeGrafter"/>
</dbReference>
<evidence type="ECO:0000313" key="4">
    <source>
        <dbReference type="Proteomes" id="UP001183582"/>
    </source>
</evidence>
<dbReference type="InterPro" id="IPR000073">
    <property type="entry name" value="AB_hydrolase_1"/>
</dbReference>
<keyword evidence="1 3" id="KW-0378">Hydrolase</keyword>
<sequence>MLSYTHAGATLVAELRNEGTGIGPGPFLLIHGIGMGRSVFTDLISHLDDAAPVVAVDLPGYGEAPPPVRVLTMERTADLLAAFLEHHIRVPVVAIGHSMGSQIVVELAARHPSLVSHVVLVGPTIDPEARSALRQIWRLARDLIDESPRVITIGAREYMRAGPRLLTKFRAMMAHRPERAMPRVTAPTLVVRGEHDLVAPRRWCTRITELIPAAKLTEIPHHGHETMIRDAAPAVARILPFVAR</sequence>
<evidence type="ECO:0000259" key="2">
    <source>
        <dbReference type="Pfam" id="PF00561"/>
    </source>
</evidence>
<evidence type="ECO:0000313" key="3">
    <source>
        <dbReference type="EMBL" id="MDS0245451.1"/>
    </source>
</evidence>
<proteinExistence type="predicted"/>
<comment type="caution">
    <text evidence="3">The sequence shown here is derived from an EMBL/GenBank/DDBJ whole genome shotgun (WGS) entry which is preliminary data.</text>
</comment>
<dbReference type="AlphaFoldDB" id="A0AAJ2HK54"/>
<dbReference type="Gene3D" id="3.40.50.1820">
    <property type="entry name" value="alpha/beta hydrolase"/>
    <property type="match status" value="1"/>
</dbReference>
<evidence type="ECO:0000256" key="1">
    <source>
        <dbReference type="ARBA" id="ARBA00022801"/>
    </source>
</evidence>
<dbReference type="PANTHER" id="PTHR43798">
    <property type="entry name" value="MONOACYLGLYCEROL LIPASE"/>
    <property type="match status" value="1"/>
</dbReference>
<dbReference type="GO" id="GO:0016787">
    <property type="term" value="F:hydrolase activity"/>
    <property type="evidence" value="ECO:0007669"/>
    <property type="project" value="UniProtKB-KW"/>
</dbReference>
<dbReference type="SUPFAM" id="SSF53474">
    <property type="entry name" value="alpha/beta-Hydrolases"/>
    <property type="match status" value="1"/>
</dbReference>
<organism evidence="3 4">
    <name type="scientific">Microbacterium aurantiacum</name>
    <dbReference type="NCBI Taxonomy" id="162393"/>
    <lineage>
        <taxon>Bacteria</taxon>
        <taxon>Bacillati</taxon>
        <taxon>Actinomycetota</taxon>
        <taxon>Actinomycetes</taxon>
        <taxon>Micrococcales</taxon>
        <taxon>Microbacteriaceae</taxon>
        <taxon>Microbacterium</taxon>
    </lineage>
</organism>